<reference evidence="8 9" key="1">
    <citation type="submission" date="2020-02" db="EMBL/GenBank/DDBJ databases">
        <authorList>
            <person name="Subbiah M."/>
            <person name="Call D."/>
        </authorList>
    </citation>
    <scope>NUCLEOTIDE SEQUENCE [LARGE SCALE GENOMIC DNA]</scope>
    <source>
        <strain evidence="8 9">8375wC2</strain>
    </source>
</reference>
<evidence type="ECO:0000256" key="1">
    <source>
        <dbReference type="ARBA" id="ARBA00004651"/>
    </source>
</evidence>
<evidence type="ECO:0000313" key="8">
    <source>
        <dbReference type="EMBL" id="NEM89632.1"/>
    </source>
</evidence>
<name>A0A8T6Q2D6_ECOLX</name>
<keyword evidence="4 7" id="KW-0812">Transmembrane</keyword>
<protein>
    <submittedName>
        <fullName evidence="8">Oligosaccharide flippase family protein</fullName>
    </submittedName>
</protein>
<evidence type="ECO:0000256" key="5">
    <source>
        <dbReference type="ARBA" id="ARBA00022989"/>
    </source>
</evidence>
<dbReference type="Pfam" id="PF13440">
    <property type="entry name" value="Polysacc_synt_3"/>
    <property type="match status" value="1"/>
</dbReference>
<accession>A0A8T6Q2D6</accession>
<keyword evidence="5 7" id="KW-1133">Transmembrane helix</keyword>
<comment type="similarity">
    <text evidence="2">Belongs to the polysaccharide synthase family.</text>
</comment>
<dbReference type="GO" id="GO:0005886">
    <property type="term" value="C:plasma membrane"/>
    <property type="evidence" value="ECO:0007669"/>
    <property type="project" value="UniProtKB-SubCell"/>
</dbReference>
<evidence type="ECO:0000256" key="6">
    <source>
        <dbReference type="ARBA" id="ARBA00023136"/>
    </source>
</evidence>
<comment type="subcellular location">
    <subcellularLocation>
        <location evidence="1">Cell membrane</location>
        <topology evidence="1">Multi-pass membrane protein</topology>
    </subcellularLocation>
</comment>
<organism evidence="8 9">
    <name type="scientific">Escherichia coli</name>
    <dbReference type="NCBI Taxonomy" id="562"/>
    <lineage>
        <taxon>Bacteria</taxon>
        <taxon>Pseudomonadati</taxon>
        <taxon>Pseudomonadota</taxon>
        <taxon>Gammaproteobacteria</taxon>
        <taxon>Enterobacterales</taxon>
        <taxon>Enterobacteriaceae</taxon>
        <taxon>Escherichia</taxon>
    </lineage>
</organism>
<dbReference type="PANTHER" id="PTHR30250:SF10">
    <property type="entry name" value="LIPOPOLYSACCHARIDE BIOSYNTHESIS PROTEIN WZXC"/>
    <property type="match status" value="1"/>
</dbReference>
<evidence type="ECO:0000256" key="7">
    <source>
        <dbReference type="SAM" id="Phobius"/>
    </source>
</evidence>
<evidence type="ECO:0000256" key="3">
    <source>
        <dbReference type="ARBA" id="ARBA00022475"/>
    </source>
</evidence>
<dbReference type="Proteomes" id="UP000469708">
    <property type="component" value="Unassembled WGS sequence"/>
</dbReference>
<feature type="transmembrane region" description="Helical" evidence="7">
    <location>
        <begin position="29"/>
        <end position="46"/>
    </location>
</feature>
<evidence type="ECO:0000256" key="4">
    <source>
        <dbReference type="ARBA" id="ARBA00022692"/>
    </source>
</evidence>
<keyword evidence="3" id="KW-1003">Cell membrane</keyword>
<proteinExistence type="inferred from homology"/>
<comment type="caution">
    <text evidence="8">The sequence shown here is derived from an EMBL/GenBank/DDBJ whole genome shotgun (WGS) entry which is preliminary data.</text>
</comment>
<dbReference type="InterPro" id="IPR050833">
    <property type="entry name" value="Poly_Biosynth_Transport"/>
</dbReference>
<keyword evidence="6 7" id="KW-0472">Membrane</keyword>
<evidence type="ECO:0000256" key="2">
    <source>
        <dbReference type="ARBA" id="ARBA00007430"/>
    </source>
</evidence>
<feature type="transmembrane region" description="Helical" evidence="7">
    <location>
        <begin position="67"/>
        <end position="86"/>
    </location>
</feature>
<dbReference type="EMBL" id="JAAGYI010000669">
    <property type="protein sequence ID" value="NEM89632.1"/>
    <property type="molecule type" value="Genomic_DNA"/>
</dbReference>
<gene>
    <name evidence="8" type="ORF">G3V95_30320</name>
</gene>
<dbReference type="AlphaFoldDB" id="A0A8T6Q2D6"/>
<evidence type="ECO:0000313" key="9">
    <source>
        <dbReference type="Proteomes" id="UP000469708"/>
    </source>
</evidence>
<sequence>MVSFSQITKVSCQVLGLFVFSRFLSPSELGVMSLTLIVVNFINIIRDMGSSAAIIQRDCLTEGLKNSIFVLNSVLGIVLCILTILFSQKIAIFFHEPILAQTLKIRSIAFVTNSVTSAHLALLERDSKFNRVAFVEVIS</sequence>
<feature type="non-terminal residue" evidence="8">
    <location>
        <position position="139"/>
    </location>
</feature>
<dbReference type="PANTHER" id="PTHR30250">
    <property type="entry name" value="PST FAMILY PREDICTED COLANIC ACID TRANSPORTER"/>
    <property type="match status" value="1"/>
</dbReference>